<comment type="caution">
    <text evidence="8">The sequence shown here is derived from an EMBL/GenBank/DDBJ whole genome shotgun (WGS) entry which is preliminary data.</text>
</comment>
<keyword evidence="3 8" id="KW-0067">ATP-binding</keyword>
<dbReference type="NCBIfam" id="NF010068">
    <property type="entry name" value="PRK13548.1"/>
    <property type="match status" value="1"/>
</dbReference>
<evidence type="ECO:0000256" key="3">
    <source>
        <dbReference type="ARBA" id="ARBA00022840"/>
    </source>
</evidence>
<dbReference type="PANTHER" id="PTHR42794">
    <property type="entry name" value="HEMIN IMPORT ATP-BINDING PROTEIN HMUV"/>
    <property type="match status" value="1"/>
</dbReference>
<dbReference type="Gene3D" id="3.40.50.300">
    <property type="entry name" value="P-loop containing nucleotide triphosphate hydrolases"/>
    <property type="match status" value="1"/>
</dbReference>
<keyword evidence="4" id="KW-1278">Translocase</keyword>
<evidence type="ECO:0000313" key="10">
    <source>
        <dbReference type="Proteomes" id="UP000562982"/>
    </source>
</evidence>
<sequence length="278" mass="29783">MTLRLDAVSLHGRERPLLDTVSLTLHPGEIVAVIGPNGAGKSTLLRLASGLAAPTSGTVSLDGTPIGDLPPERLAARRAMLGQDSVLRARFSVGELVRLGIRPPCAPAQREAIASEALRRVGLEAFAGRDVMSLSGGERQRAHLARVLAQLAPSMHVGRPGFLLLDEPISAQDLARQRLVMDIARDHARQGGGCLMVLHDLNWAASRADRILVLNHGRTCAEGAPAEVLTPDMLETAFDIAAPRLRIHVETGRPFVIPHDFARFRATTERKSASCTSP</sequence>
<evidence type="ECO:0000313" key="9">
    <source>
        <dbReference type="Proteomes" id="UP000254958"/>
    </source>
</evidence>
<dbReference type="Proteomes" id="UP000562982">
    <property type="component" value="Unassembled WGS sequence"/>
</dbReference>
<dbReference type="InterPro" id="IPR027417">
    <property type="entry name" value="P-loop_NTPase"/>
</dbReference>
<dbReference type="EMBL" id="JABEQI010000003">
    <property type="protein sequence ID" value="MBB2186034.1"/>
    <property type="molecule type" value="Genomic_DNA"/>
</dbReference>
<feature type="domain" description="ABC transporter" evidence="6">
    <location>
        <begin position="3"/>
        <end position="241"/>
    </location>
</feature>
<dbReference type="InterPro" id="IPR003593">
    <property type="entry name" value="AAA+_ATPase"/>
</dbReference>
<organism evidence="8 9">
    <name type="scientific">Gluconacetobacter liquefaciens</name>
    <name type="common">Acetobacter liquefaciens</name>
    <dbReference type="NCBI Taxonomy" id="89584"/>
    <lineage>
        <taxon>Bacteria</taxon>
        <taxon>Pseudomonadati</taxon>
        <taxon>Pseudomonadota</taxon>
        <taxon>Alphaproteobacteria</taxon>
        <taxon>Acetobacterales</taxon>
        <taxon>Acetobacteraceae</taxon>
        <taxon>Gluconacetobacter</taxon>
    </lineage>
</organism>
<dbReference type="InterPro" id="IPR003439">
    <property type="entry name" value="ABC_transporter-like_ATP-bd"/>
</dbReference>
<dbReference type="Proteomes" id="UP000254958">
    <property type="component" value="Unassembled WGS sequence"/>
</dbReference>
<reference evidence="7 10" key="2">
    <citation type="submission" date="2020-04" db="EMBL/GenBank/DDBJ databases">
        <title>Description of novel Gluconacetobacter.</title>
        <authorList>
            <person name="Sombolestani A."/>
        </authorList>
    </citation>
    <scope>NUCLEOTIDE SEQUENCE [LARGE SCALE GENOMIC DNA]</scope>
    <source>
        <strain evidence="7 10">LMG 1382</strain>
    </source>
</reference>
<proteinExistence type="predicted"/>
<evidence type="ECO:0000313" key="8">
    <source>
        <dbReference type="EMBL" id="RDI38566.1"/>
    </source>
</evidence>
<dbReference type="SUPFAM" id="SSF52540">
    <property type="entry name" value="P-loop containing nucleoside triphosphate hydrolases"/>
    <property type="match status" value="1"/>
</dbReference>
<evidence type="ECO:0000259" key="6">
    <source>
        <dbReference type="PROSITE" id="PS50893"/>
    </source>
</evidence>
<comment type="function">
    <text evidence="5">Part of the ABC transporter complex HmuTUV involved in hemin import. Responsible for energy coupling to the transport system.</text>
</comment>
<dbReference type="CDD" id="cd03214">
    <property type="entry name" value="ABC_Iron-Siderophores_B12_Hemin"/>
    <property type="match status" value="1"/>
</dbReference>
<dbReference type="SMART" id="SM00382">
    <property type="entry name" value="AAA"/>
    <property type="match status" value="1"/>
</dbReference>
<evidence type="ECO:0000313" key="7">
    <source>
        <dbReference type="EMBL" id="MBB2186034.1"/>
    </source>
</evidence>
<keyword evidence="9" id="KW-1185">Reference proteome</keyword>
<evidence type="ECO:0000256" key="4">
    <source>
        <dbReference type="ARBA" id="ARBA00022967"/>
    </source>
</evidence>
<name>A0A370G685_GLULI</name>
<reference evidence="8 9" key="1">
    <citation type="submission" date="2018-07" db="EMBL/GenBank/DDBJ databases">
        <title>Genomic Encyclopedia of Type Strains, Phase IV (KMG-IV): sequencing the most valuable type-strain genomes for metagenomic binning, comparative biology and taxonomic classification.</title>
        <authorList>
            <person name="Goeker M."/>
        </authorList>
    </citation>
    <scope>NUCLEOTIDE SEQUENCE [LARGE SCALE GENOMIC DNA]</scope>
    <source>
        <strain evidence="8 9">DSM 5603</strain>
    </source>
</reference>
<dbReference type="EMBL" id="QQAW01000003">
    <property type="protein sequence ID" value="RDI38566.1"/>
    <property type="molecule type" value="Genomic_DNA"/>
</dbReference>
<evidence type="ECO:0000256" key="1">
    <source>
        <dbReference type="ARBA" id="ARBA00022448"/>
    </source>
</evidence>
<dbReference type="AlphaFoldDB" id="A0A370G685"/>
<evidence type="ECO:0000256" key="5">
    <source>
        <dbReference type="ARBA" id="ARBA00037066"/>
    </source>
</evidence>
<dbReference type="PANTHER" id="PTHR42794:SF1">
    <property type="entry name" value="HEMIN IMPORT ATP-BINDING PROTEIN HMUV"/>
    <property type="match status" value="1"/>
</dbReference>
<protein>
    <submittedName>
        <fullName evidence="7">Heme ABC transporter ATP-binding protein</fullName>
    </submittedName>
    <submittedName>
        <fullName evidence="8">Iron complex transport system ATP-binding protein</fullName>
    </submittedName>
</protein>
<keyword evidence="2" id="KW-0547">Nucleotide-binding</keyword>
<evidence type="ECO:0000256" key="2">
    <source>
        <dbReference type="ARBA" id="ARBA00022741"/>
    </source>
</evidence>
<gene>
    <name evidence="8" type="ORF">C7453_10326</name>
    <name evidence="7" type="ORF">HLH32_06485</name>
</gene>
<dbReference type="GO" id="GO:0016887">
    <property type="term" value="F:ATP hydrolysis activity"/>
    <property type="evidence" value="ECO:0007669"/>
    <property type="project" value="InterPro"/>
</dbReference>
<dbReference type="GO" id="GO:0005524">
    <property type="term" value="F:ATP binding"/>
    <property type="evidence" value="ECO:0007669"/>
    <property type="project" value="UniProtKB-KW"/>
</dbReference>
<dbReference type="Pfam" id="PF00005">
    <property type="entry name" value="ABC_tran"/>
    <property type="match status" value="1"/>
</dbReference>
<dbReference type="OrthoDB" id="9810077at2"/>
<accession>A0A370G685</accession>
<keyword evidence="1" id="KW-0813">Transport</keyword>
<dbReference type="PROSITE" id="PS50893">
    <property type="entry name" value="ABC_TRANSPORTER_2"/>
    <property type="match status" value="1"/>
</dbReference>